<keyword evidence="7" id="KW-1185">Reference proteome</keyword>
<gene>
    <name evidence="6" type="ORF">QO002_004595</name>
</gene>
<keyword evidence="4" id="KW-0574">Periplasm</keyword>
<evidence type="ECO:0000256" key="3">
    <source>
        <dbReference type="ARBA" id="ARBA00022729"/>
    </source>
</evidence>
<keyword evidence="6" id="KW-0762">Sugar transport</keyword>
<comment type="similarity">
    <text evidence="1">Belongs to the bacterial solute-binding protein 1 family.</text>
</comment>
<reference evidence="6 7" key="1">
    <citation type="submission" date="2023-07" db="EMBL/GenBank/DDBJ databases">
        <title>Genomic Encyclopedia of Type Strains, Phase IV (KMG-IV): sequencing the most valuable type-strain genomes for metagenomic binning, comparative biology and taxonomic classification.</title>
        <authorList>
            <person name="Goeker M."/>
        </authorList>
    </citation>
    <scope>NUCLEOTIDE SEQUENCE [LARGE SCALE GENOMIC DNA]</scope>
    <source>
        <strain evidence="6 7">DSM 1112</strain>
    </source>
</reference>
<dbReference type="SUPFAM" id="SSF53850">
    <property type="entry name" value="Periplasmic binding protein-like II"/>
    <property type="match status" value="1"/>
</dbReference>
<keyword evidence="2" id="KW-0813">Transport</keyword>
<organism evidence="6 7">
    <name type="scientific">Pararhizobium capsulatum DSM 1112</name>
    <dbReference type="NCBI Taxonomy" id="1121113"/>
    <lineage>
        <taxon>Bacteria</taxon>
        <taxon>Pseudomonadati</taxon>
        <taxon>Pseudomonadota</taxon>
        <taxon>Alphaproteobacteria</taxon>
        <taxon>Hyphomicrobiales</taxon>
        <taxon>Rhizobiaceae</taxon>
        <taxon>Rhizobium/Agrobacterium group</taxon>
        <taxon>Pararhizobium</taxon>
    </lineage>
</organism>
<dbReference type="PANTHER" id="PTHR30061:SF50">
    <property type="entry name" value="MALTOSE_MALTODEXTRIN-BINDING PERIPLASMIC PROTEIN"/>
    <property type="match status" value="1"/>
</dbReference>
<comment type="caution">
    <text evidence="6">The sequence shown here is derived from an EMBL/GenBank/DDBJ whole genome shotgun (WGS) entry which is preliminary data.</text>
</comment>
<accession>A0ABU0BXH2</accession>
<proteinExistence type="inferred from homology"/>
<feature type="signal peptide" evidence="5">
    <location>
        <begin position="1"/>
        <end position="27"/>
    </location>
</feature>
<evidence type="ECO:0000256" key="2">
    <source>
        <dbReference type="ARBA" id="ARBA00022448"/>
    </source>
</evidence>
<dbReference type="PANTHER" id="PTHR30061">
    <property type="entry name" value="MALTOSE-BINDING PERIPLASMIC PROTEIN"/>
    <property type="match status" value="1"/>
</dbReference>
<dbReference type="InterPro" id="IPR006059">
    <property type="entry name" value="SBP"/>
</dbReference>
<sequence>MHKTKTLQRLALATTLMTTLWGGAAHAVDISFFRFFGDCKTEYGEVTDVSKANGECGIITALTNKFNAENTIGAKVVTQTVDWGAYYDLLTATYSTGNIPDVAVMHASVMPNFSDRDLLTPLSKSMADLGIDTKDFVPAALKNASSGDEVYALPYDLHALLLHVNMDLMKQAGLVNADGSPVLPKSPEELLAQGKQFKEKTGKYYIGSEAQSAEGMMVRVFDTFQWQQGVDVISGDGKTASINTAEGLNAAKLVSSIFSEGLANAALDYPGSEQAFLNGETGILINGTWGVDNYDTQAKSGKVALKDYRVANFPQVYAKPAVWADSHMWVIPKDDSRSEEKTQAALAFLKFLNDNNFQWSRTGHLSVRQSVLNSDEFKALPHRAEFADTANNATALPQIQNQRAVYNAMITDFNAMWLTGTEPQAALEAMQSGVERVLRRNR</sequence>
<dbReference type="EMBL" id="JAUSVF010000002">
    <property type="protein sequence ID" value="MDQ0322389.1"/>
    <property type="molecule type" value="Genomic_DNA"/>
</dbReference>
<dbReference type="RefSeq" id="WP_307233981.1">
    <property type="nucleotide sequence ID" value="NZ_JAUSVF010000002.1"/>
</dbReference>
<evidence type="ECO:0000256" key="5">
    <source>
        <dbReference type="SAM" id="SignalP"/>
    </source>
</evidence>
<dbReference type="Gene3D" id="3.40.190.10">
    <property type="entry name" value="Periplasmic binding protein-like II"/>
    <property type="match status" value="2"/>
</dbReference>
<protein>
    <submittedName>
        <fullName evidence="6">Multiple sugar transport system substrate-binding protein</fullName>
    </submittedName>
</protein>
<keyword evidence="3 5" id="KW-0732">Signal</keyword>
<evidence type="ECO:0000256" key="1">
    <source>
        <dbReference type="ARBA" id="ARBA00008520"/>
    </source>
</evidence>
<dbReference type="Pfam" id="PF01547">
    <property type="entry name" value="SBP_bac_1"/>
    <property type="match status" value="1"/>
</dbReference>
<feature type="chain" id="PRO_5045173656" evidence="5">
    <location>
        <begin position="28"/>
        <end position="442"/>
    </location>
</feature>
<evidence type="ECO:0000313" key="7">
    <source>
        <dbReference type="Proteomes" id="UP001230207"/>
    </source>
</evidence>
<evidence type="ECO:0000313" key="6">
    <source>
        <dbReference type="EMBL" id="MDQ0322389.1"/>
    </source>
</evidence>
<evidence type="ECO:0000256" key="4">
    <source>
        <dbReference type="ARBA" id="ARBA00022764"/>
    </source>
</evidence>
<name>A0ABU0BXH2_9HYPH</name>
<dbReference type="Proteomes" id="UP001230207">
    <property type="component" value="Unassembled WGS sequence"/>
</dbReference>